<proteinExistence type="predicted"/>
<protein>
    <submittedName>
        <fullName evidence="1">CTP synthase</fullName>
    </submittedName>
</protein>
<gene>
    <name evidence="1" type="ORF">G1C94_0134</name>
</gene>
<comment type="caution">
    <text evidence="1">The sequence shown here is derived from an EMBL/GenBank/DDBJ whole genome shotgun (WGS) entry which is preliminary data.</text>
</comment>
<keyword evidence="2" id="KW-1185">Reference proteome</keyword>
<evidence type="ECO:0000313" key="2">
    <source>
        <dbReference type="Proteomes" id="UP000553756"/>
    </source>
</evidence>
<reference evidence="1 2" key="1">
    <citation type="submission" date="2020-02" db="EMBL/GenBank/DDBJ databases">
        <title>Characterization of phylogenetic diversity of novel bifidobacterial species isolated in Czech ZOOs.</title>
        <authorList>
            <person name="Lugli G.A."/>
            <person name="Vera N.B."/>
            <person name="Ventura M."/>
        </authorList>
    </citation>
    <scope>NUCLEOTIDE SEQUENCE [LARGE SCALE GENOMIC DNA]</scope>
    <source>
        <strain evidence="1 2">DSM 109963</strain>
    </source>
</reference>
<name>A0ABX1SX97_9BIFI</name>
<dbReference type="RefSeq" id="WP_172143747.1">
    <property type="nucleotide sequence ID" value="NZ_JAAIIJ010000002.1"/>
</dbReference>
<dbReference type="Proteomes" id="UP000553756">
    <property type="component" value="Unassembled WGS sequence"/>
</dbReference>
<dbReference type="EMBL" id="JAAIIJ010000002">
    <property type="protein sequence ID" value="NMN01513.1"/>
    <property type="molecule type" value="Genomic_DNA"/>
</dbReference>
<organism evidence="1 2">
    <name type="scientific">Bifidobacterium panos</name>
    <dbReference type="NCBI Taxonomy" id="2675321"/>
    <lineage>
        <taxon>Bacteria</taxon>
        <taxon>Bacillati</taxon>
        <taxon>Actinomycetota</taxon>
        <taxon>Actinomycetes</taxon>
        <taxon>Bifidobacteriales</taxon>
        <taxon>Bifidobacteriaceae</taxon>
        <taxon>Bifidobacterium</taxon>
    </lineage>
</organism>
<accession>A0ABX1SX97</accession>
<evidence type="ECO:0000313" key="1">
    <source>
        <dbReference type="EMBL" id="NMN01513.1"/>
    </source>
</evidence>
<sequence length="348" mass="39250">MNRNHEIALLAELAERRGCYFHGSTPALQRALRRRVAAGTLVSPYRNLYARASYWESLNPRQRLMHLILSLAMRYPHWTFAATSAAAVHELELPWTCIGNLHVTIADTFCGTAKRRNGTRRIFMRGIPKQRRTIPPLQFTADQRAEYGRYDSTQALRRRLAQSVTICATTAARTLVDCGMRLDFAPALAIADSALRKRLTHADEVDACCNQLRYGHDQVRHLMQCANPLSENGGESLCRAGIIAAGYATPQLQREFIDPRDPLNKARADFVWDAPDGRTIVLEYDGMRKYVDPAMTKRQDIADVVAAQLKRDTMLKRAGVDSIIHVTYDEALDLHVLRDKLARAGVPR</sequence>